<sequence>MMGSLGRKIAEGRGRRGGGGVSTSMELSHSREDEYEGVCAQCRAEEKYMEMMRKKAEEEEEKRKMRRERANRYESDLLRKEEELKKEEMERRKALEGFVDRVNNDLVGEHRRRVAIQEKPDVMIFRQEDEGERSRMDESRKELFAKTLEGQIDEGRRRRLLAREKEDEMDIRSNDRAAREYAEEERMREREMKHARESEMKSLQFQMEMNARRRGMEEGGDEWWIQRPDEHGWREARLRIKGRERQLEKNYHLQENIDRLEEFKKRQELEDKSAKEAENIRYARLRDKV</sequence>
<dbReference type="Proteomes" id="UP001328107">
    <property type="component" value="Unassembled WGS sequence"/>
</dbReference>
<feature type="compositionally biased region" description="Basic and acidic residues" evidence="2">
    <location>
        <begin position="166"/>
        <end position="200"/>
    </location>
</feature>
<accession>A0AAN4ZFM5</accession>
<feature type="non-terminal residue" evidence="3">
    <location>
        <position position="289"/>
    </location>
</feature>
<organism evidence="3 4">
    <name type="scientific">Pristionchus mayeri</name>
    <dbReference type="NCBI Taxonomy" id="1317129"/>
    <lineage>
        <taxon>Eukaryota</taxon>
        <taxon>Metazoa</taxon>
        <taxon>Ecdysozoa</taxon>
        <taxon>Nematoda</taxon>
        <taxon>Chromadorea</taxon>
        <taxon>Rhabditida</taxon>
        <taxon>Rhabditina</taxon>
        <taxon>Diplogasteromorpha</taxon>
        <taxon>Diplogasteroidea</taxon>
        <taxon>Neodiplogasteridae</taxon>
        <taxon>Pristionchus</taxon>
    </lineage>
</organism>
<reference evidence="4" key="1">
    <citation type="submission" date="2022-10" db="EMBL/GenBank/DDBJ databases">
        <title>Genome assembly of Pristionchus species.</title>
        <authorList>
            <person name="Yoshida K."/>
            <person name="Sommer R.J."/>
        </authorList>
    </citation>
    <scope>NUCLEOTIDE SEQUENCE [LARGE SCALE GENOMIC DNA]</scope>
    <source>
        <strain evidence="4">RS5460</strain>
    </source>
</reference>
<feature type="coiled-coil region" evidence="1">
    <location>
        <begin position="42"/>
        <end position="97"/>
    </location>
</feature>
<evidence type="ECO:0000256" key="1">
    <source>
        <dbReference type="SAM" id="Coils"/>
    </source>
</evidence>
<evidence type="ECO:0000256" key="2">
    <source>
        <dbReference type="SAM" id="MobiDB-lite"/>
    </source>
</evidence>
<keyword evidence="1" id="KW-0175">Coiled coil</keyword>
<feature type="region of interest" description="Disordered" evidence="2">
    <location>
        <begin position="1"/>
        <end position="36"/>
    </location>
</feature>
<dbReference type="AlphaFoldDB" id="A0AAN4ZFM5"/>
<gene>
    <name evidence="3" type="ORF">PMAYCL1PPCAC_07000</name>
</gene>
<dbReference type="EMBL" id="BTRK01000002">
    <property type="protein sequence ID" value="GMR36805.1"/>
    <property type="molecule type" value="Genomic_DNA"/>
</dbReference>
<name>A0AAN4ZFM5_9BILA</name>
<keyword evidence="4" id="KW-1185">Reference proteome</keyword>
<feature type="region of interest" description="Disordered" evidence="2">
    <location>
        <begin position="166"/>
        <end position="201"/>
    </location>
</feature>
<evidence type="ECO:0000313" key="3">
    <source>
        <dbReference type="EMBL" id="GMR36805.1"/>
    </source>
</evidence>
<comment type="caution">
    <text evidence="3">The sequence shown here is derived from an EMBL/GenBank/DDBJ whole genome shotgun (WGS) entry which is preliminary data.</text>
</comment>
<proteinExistence type="predicted"/>
<protein>
    <submittedName>
        <fullName evidence="3">Uncharacterized protein</fullName>
    </submittedName>
</protein>
<evidence type="ECO:0000313" key="4">
    <source>
        <dbReference type="Proteomes" id="UP001328107"/>
    </source>
</evidence>